<comment type="caution">
    <text evidence="2">The sequence shown here is derived from an EMBL/GenBank/DDBJ whole genome shotgun (WGS) entry which is preliminary data.</text>
</comment>
<dbReference type="Proteomes" id="UP000325081">
    <property type="component" value="Unassembled WGS sequence"/>
</dbReference>
<accession>A0A5A7REY1</accession>
<reference evidence="3" key="1">
    <citation type="journal article" date="2019" name="Curr. Biol.">
        <title>Genome Sequence of Striga asiatica Provides Insight into the Evolution of Plant Parasitism.</title>
        <authorList>
            <person name="Yoshida S."/>
            <person name="Kim S."/>
            <person name="Wafula E.K."/>
            <person name="Tanskanen J."/>
            <person name="Kim Y.M."/>
            <person name="Honaas L."/>
            <person name="Yang Z."/>
            <person name="Spallek T."/>
            <person name="Conn C.E."/>
            <person name="Ichihashi Y."/>
            <person name="Cheong K."/>
            <person name="Cui S."/>
            <person name="Der J.P."/>
            <person name="Gundlach H."/>
            <person name="Jiao Y."/>
            <person name="Hori C."/>
            <person name="Ishida J.K."/>
            <person name="Kasahara H."/>
            <person name="Kiba T."/>
            <person name="Kim M.S."/>
            <person name="Koo N."/>
            <person name="Laohavisit A."/>
            <person name="Lee Y.H."/>
            <person name="Lumba S."/>
            <person name="McCourt P."/>
            <person name="Mortimer J.C."/>
            <person name="Mutuku J.M."/>
            <person name="Nomura T."/>
            <person name="Sasaki-Sekimoto Y."/>
            <person name="Seto Y."/>
            <person name="Wang Y."/>
            <person name="Wakatake T."/>
            <person name="Sakakibara H."/>
            <person name="Demura T."/>
            <person name="Yamaguchi S."/>
            <person name="Yoneyama K."/>
            <person name="Manabe R.I."/>
            <person name="Nelson D.C."/>
            <person name="Schulman A.H."/>
            <person name="Timko M.P."/>
            <person name="dePamphilis C.W."/>
            <person name="Choi D."/>
            <person name="Shirasu K."/>
        </authorList>
    </citation>
    <scope>NUCLEOTIDE SEQUENCE [LARGE SCALE GENOMIC DNA]</scope>
    <source>
        <strain evidence="3">cv. UVA1</strain>
    </source>
</reference>
<evidence type="ECO:0000256" key="1">
    <source>
        <dbReference type="SAM" id="Coils"/>
    </source>
</evidence>
<organism evidence="2 3">
    <name type="scientific">Striga asiatica</name>
    <name type="common">Asiatic witchweed</name>
    <name type="synonym">Buchnera asiatica</name>
    <dbReference type="NCBI Taxonomy" id="4170"/>
    <lineage>
        <taxon>Eukaryota</taxon>
        <taxon>Viridiplantae</taxon>
        <taxon>Streptophyta</taxon>
        <taxon>Embryophyta</taxon>
        <taxon>Tracheophyta</taxon>
        <taxon>Spermatophyta</taxon>
        <taxon>Magnoliopsida</taxon>
        <taxon>eudicotyledons</taxon>
        <taxon>Gunneridae</taxon>
        <taxon>Pentapetalae</taxon>
        <taxon>asterids</taxon>
        <taxon>lamiids</taxon>
        <taxon>Lamiales</taxon>
        <taxon>Orobanchaceae</taxon>
        <taxon>Buchnereae</taxon>
        <taxon>Striga</taxon>
    </lineage>
</organism>
<feature type="coiled-coil region" evidence="1">
    <location>
        <begin position="172"/>
        <end position="213"/>
    </location>
</feature>
<proteinExistence type="predicted"/>
<gene>
    <name evidence="2" type="ORF">STAS_33247</name>
</gene>
<protein>
    <submittedName>
        <fullName evidence="2">BHLH family protein</fullName>
    </submittedName>
</protein>
<keyword evidence="1" id="KW-0175">Coiled coil</keyword>
<name>A0A5A7REY1_STRAF</name>
<dbReference type="AlphaFoldDB" id="A0A5A7REY1"/>
<dbReference type="PANTHER" id="PTHR45287">
    <property type="entry name" value="OS03G0691500 PROTEIN"/>
    <property type="match status" value="1"/>
</dbReference>
<evidence type="ECO:0000313" key="3">
    <source>
        <dbReference type="Proteomes" id="UP000325081"/>
    </source>
</evidence>
<dbReference type="PANTHER" id="PTHR45287:SF3">
    <property type="entry name" value="PROTEIN, PUTATIVE-RELATED"/>
    <property type="match status" value="1"/>
</dbReference>
<dbReference type="InterPro" id="IPR040262">
    <property type="entry name" value="At4g38062-like"/>
</dbReference>
<evidence type="ECO:0000313" key="2">
    <source>
        <dbReference type="EMBL" id="GER55571.1"/>
    </source>
</evidence>
<dbReference type="EMBL" id="BKCP01011959">
    <property type="protein sequence ID" value="GER55571.1"/>
    <property type="molecule type" value="Genomic_DNA"/>
</dbReference>
<keyword evidence="3" id="KW-1185">Reference proteome</keyword>
<dbReference type="OrthoDB" id="685795at2759"/>
<feature type="coiled-coil region" evidence="1">
    <location>
        <begin position="519"/>
        <end position="655"/>
    </location>
</feature>
<feature type="coiled-coil region" evidence="1">
    <location>
        <begin position="306"/>
        <end position="343"/>
    </location>
</feature>
<sequence length="747" mass="87191">MDRIHDELDEVKLEAEQLRYECRAKTELYHSLRKAQAEQLAKSRQDKLEIDKLARELSAKSEEICEIRQMCEELQSNLQRKDMVLQKINSGNEKLRAEYGEKISKLECENRDLISSFEEASSKIQDLEEKTRISSDEISGLKRLLSVNKMERSSEEVRKHASRELKQRDEYIIELEKENAVLKDELKWKNEQFSHLEQAHDQLRAEFESSKAEWFKEKSLLVDEISKLQADFDAQVRVSENLETQLWSSNQALAHEESKRKAVEIELSESRAKFENVYSDCKLVKSEIEELTVRRDEEITELRMSLRQKEMLCNEMNYNAAQLERENNDLLASLKDLQEAQIKSNVSSSSLKKLRNKLDGLENLHSKCSVSLKQKEDEWNSRVEKLTVDMENCLSEVDSKDEIIRELKKELDDCWWLLEVKNEENLVFIMTLRSEFQFAYSKMFEEKNMFLNKELRSAFEGSQQALEKENASLLVLMNEKDAEIGKLRDHIRQSQSVILAKSKDVKKLNQEKDDYVQLAEDRNRSISCLENEVDRLKNELDKKEAVEIALLESHNSLEQEIMKLSSTIKERNQKIEELQRETVMLDEALKTAENRKIAEIEERNQIITELENKVISLRDEVEFQEKSIIQSKEVLLELEASLQTKKSQVLELKGQLREFELHERALLEDLRKASIDKENLLTQFVGICGRIETFCREDVEMVNMLGSISRSLEENSETALDEATFLPSGKSVQVILDERSPLAELNC</sequence>